<name>A0AAV7WY54_PLEWA</name>
<dbReference type="Proteomes" id="UP001066276">
    <property type="component" value="Chromosome 1_1"/>
</dbReference>
<dbReference type="EMBL" id="JANPWB010000001">
    <property type="protein sequence ID" value="KAJ1217666.1"/>
    <property type="molecule type" value="Genomic_DNA"/>
</dbReference>
<dbReference type="AlphaFoldDB" id="A0AAV7WY54"/>
<comment type="caution">
    <text evidence="1">The sequence shown here is derived from an EMBL/GenBank/DDBJ whole genome shotgun (WGS) entry which is preliminary data.</text>
</comment>
<organism evidence="1 2">
    <name type="scientific">Pleurodeles waltl</name>
    <name type="common">Iberian ribbed newt</name>
    <dbReference type="NCBI Taxonomy" id="8319"/>
    <lineage>
        <taxon>Eukaryota</taxon>
        <taxon>Metazoa</taxon>
        <taxon>Chordata</taxon>
        <taxon>Craniata</taxon>
        <taxon>Vertebrata</taxon>
        <taxon>Euteleostomi</taxon>
        <taxon>Amphibia</taxon>
        <taxon>Batrachia</taxon>
        <taxon>Caudata</taxon>
        <taxon>Salamandroidea</taxon>
        <taxon>Salamandridae</taxon>
        <taxon>Pleurodelinae</taxon>
        <taxon>Pleurodeles</taxon>
    </lineage>
</organism>
<sequence>MTGRGLDLDDGVLGCRALVSGSAPPSLRDPGSRENVLCPPVVASRAGLVGLVMLPLRKESVVAGMCAGMPSRDVEARACVLRARAVAFCTSCWKPSCRFVSYPLRPIYAFTFLDLVALEVPRPRLGAGSDSFSPTMLFSTVPKPMIHQNVEGDE</sequence>
<accession>A0AAV7WY54</accession>
<keyword evidence="2" id="KW-1185">Reference proteome</keyword>
<reference evidence="1" key="1">
    <citation type="journal article" date="2022" name="bioRxiv">
        <title>Sequencing and chromosome-scale assembly of the giantPleurodeles waltlgenome.</title>
        <authorList>
            <person name="Brown T."/>
            <person name="Elewa A."/>
            <person name="Iarovenko S."/>
            <person name="Subramanian E."/>
            <person name="Araus A.J."/>
            <person name="Petzold A."/>
            <person name="Susuki M."/>
            <person name="Suzuki K.-i.T."/>
            <person name="Hayashi T."/>
            <person name="Toyoda A."/>
            <person name="Oliveira C."/>
            <person name="Osipova E."/>
            <person name="Leigh N.D."/>
            <person name="Simon A."/>
            <person name="Yun M.H."/>
        </authorList>
    </citation>
    <scope>NUCLEOTIDE SEQUENCE</scope>
    <source>
        <strain evidence="1">20211129_DDA</strain>
        <tissue evidence="1">Liver</tissue>
    </source>
</reference>
<protein>
    <submittedName>
        <fullName evidence="1">Uncharacterized protein</fullName>
    </submittedName>
</protein>
<proteinExistence type="predicted"/>
<evidence type="ECO:0000313" key="2">
    <source>
        <dbReference type="Proteomes" id="UP001066276"/>
    </source>
</evidence>
<evidence type="ECO:0000313" key="1">
    <source>
        <dbReference type="EMBL" id="KAJ1217666.1"/>
    </source>
</evidence>
<gene>
    <name evidence="1" type="ORF">NDU88_005259</name>
</gene>